<feature type="compositionally biased region" description="Polar residues" evidence="1">
    <location>
        <begin position="22"/>
        <end position="39"/>
    </location>
</feature>
<protein>
    <submittedName>
        <fullName evidence="2">Uncharacterized protein LOC105133032 isoform X1</fullName>
    </submittedName>
</protein>
<dbReference type="EMBL" id="GGEC01077315">
    <property type="protein sequence ID" value="MBX57799.1"/>
    <property type="molecule type" value="Transcribed_RNA"/>
</dbReference>
<name>A0A2P2PT51_RHIMU</name>
<sequence length="39" mass="4147">MNETASSIGMPQLQRRNLIGTGRTNGNIGSSISKAKTKQ</sequence>
<reference evidence="2" key="1">
    <citation type="submission" date="2018-02" db="EMBL/GenBank/DDBJ databases">
        <title>Rhizophora mucronata_Transcriptome.</title>
        <authorList>
            <person name="Meera S.P."/>
            <person name="Sreeshan A."/>
            <person name="Augustine A."/>
        </authorList>
    </citation>
    <scope>NUCLEOTIDE SEQUENCE</scope>
    <source>
        <tissue evidence="2">Leaf</tissue>
    </source>
</reference>
<accession>A0A2P2PT51</accession>
<organism evidence="2">
    <name type="scientific">Rhizophora mucronata</name>
    <name type="common">Asiatic mangrove</name>
    <dbReference type="NCBI Taxonomy" id="61149"/>
    <lineage>
        <taxon>Eukaryota</taxon>
        <taxon>Viridiplantae</taxon>
        <taxon>Streptophyta</taxon>
        <taxon>Embryophyta</taxon>
        <taxon>Tracheophyta</taxon>
        <taxon>Spermatophyta</taxon>
        <taxon>Magnoliopsida</taxon>
        <taxon>eudicotyledons</taxon>
        <taxon>Gunneridae</taxon>
        <taxon>Pentapetalae</taxon>
        <taxon>rosids</taxon>
        <taxon>fabids</taxon>
        <taxon>Malpighiales</taxon>
        <taxon>Rhizophoraceae</taxon>
        <taxon>Rhizophora</taxon>
    </lineage>
</organism>
<evidence type="ECO:0000313" key="2">
    <source>
        <dbReference type="EMBL" id="MBX57799.1"/>
    </source>
</evidence>
<dbReference type="AlphaFoldDB" id="A0A2P2PT51"/>
<evidence type="ECO:0000256" key="1">
    <source>
        <dbReference type="SAM" id="MobiDB-lite"/>
    </source>
</evidence>
<feature type="region of interest" description="Disordered" evidence="1">
    <location>
        <begin position="1"/>
        <end position="39"/>
    </location>
</feature>
<proteinExistence type="predicted"/>